<feature type="region of interest" description="Disordered" evidence="1">
    <location>
        <begin position="1"/>
        <end position="25"/>
    </location>
</feature>
<dbReference type="AlphaFoldDB" id="A0A7R8UP06"/>
<dbReference type="Proteomes" id="UP000594454">
    <property type="component" value="Chromosome 3"/>
</dbReference>
<gene>
    <name evidence="2" type="ORF">HERILL_LOCUS7275</name>
</gene>
<accession>A0A7R8UP06</accession>
<proteinExistence type="predicted"/>
<organism evidence="2 3">
    <name type="scientific">Hermetia illucens</name>
    <name type="common">Black soldier fly</name>
    <dbReference type="NCBI Taxonomy" id="343691"/>
    <lineage>
        <taxon>Eukaryota</taxon>
        <taxon>Metazoa</taxon>
        <taxon>Ecdysozoa</taxon>
        <taxon>Arthropoda</taxon>
        <taxon>Hexapoda</taxon>
        <taxon>Insecta</taxon>
        <taxon>Pterygota</taxon>
        <taxon>Neoptera</taxon>
        <taxon>Endopterygota</taxon>
        <taxon>Diptera</taxon>
        <taxon>Brachycera</taxon>
        <taxon>Stratiomyomorpha</taxon>
        <taxon>Stratiomyidae</taxon>
        <taxon>Hermetiinae</taxon>
        <taxon>Hermetia</taxon>
    </lineage>
</organism>
<dbReference type="InParanoid" id="A0A7R8UP06"/>
<evidence type="ECO:0000256" key="1">
    <source>
        <dbReference type="SAM" id="MobiDB-lite"/>
    </source>
</evidence>
<reference evidence="2 3" key="1">
    <citation type="submission" date="2020-11" db="EMBL/GenBank/DDBJ databases">
        <authorList>
            <person name="Wallbank WR R."/>
            <person name="Pardo Diaz C."/>
            <person name="Kozak K."/>
            <person name="Martin S."/>
            <person name="Jiggins C."/>
            <person name="Moest M."/>
            <person name="Warren A I."/>
            <person name="Generalovic N T."/>
            <person name="Byers J.R.P. K."/>
            <person name="Montejo-Kovacevich G."/>
            <person name="Yen C E."/>
        </authorList>
    </citation>
    <scope>NUCLEOTIDE SEQUENCE [LARGE SCALE GENOMIC DNA]</scope>
</reference>
<protein>
    <submittedName>
        <fullName evidence="2">Uncharacterized protein</fullName>
    </submittedName>
</protein>
<feature type="compositionally biased region" description="Polar residues" evidence="1">
    <location>
        <begin position="1"/>
        <end position="21"/>
    </location>
</feature>
<evidence type="ECO:0000313" key="3">
    <source>
        <dbReference type="Proteomes" id="UP000594454"/>
    </source>
</evidence>
<keyword evidence="3" id="KW-1185">Reference proteome</keyword>
<dbReference type="EMBL" id="LR899011">
    <property type="protein sequence ID" value="CAD7084378.1"/>
    <property type="molecule type" value="Genomic_DNA"/>
</dbReference>
<evidence type="ECO:0000313" key="2">
    <source>
        <dbReference type="EMBL" id="CAD7084378.1"/>
    </source>
</evidence>
<sequence length="143" mass="16591">MRKHCLNQSTFGSQPATSSKFETIPEEDDEDEFLLVLYSEKELQKLRNDDLDELEKLFPVESASASSEVSTKSSWDVPRKYSPMRLIPKKCKKHWIVAKCRDLLESNKLSKSLSFFKDVTDATFHRSTATVTRAISYAFRRYK</sequence>
<name>A0A7R8UP06_HERIL</name>